<dbReference type="AlphaFoldDB" id="A0A0F9NPQ7"/>
<keyword evidence="1" id="KW-0805">Transcription regulation</keyword>
<dbReference type="InterPro" id="IPR036390">
    <property type="entry name" value="WH_DNA-bd_sf"/>
</dbReference>
<evidence type="ECO:0000256" key="3">
    <source>
        <dbReference type="ARBA" id="ARBA00023163"/>
    </source>
</evidence>
<dbReference type="PANTHER" id="PTHR33204">
    <property type="entry name" value="TRANSCRIPTIONAL REGULATOR, MARR FAMILY"/>
    <property type="match status" value="1"/>
</dbReference>
<reference evidence="5" key="1">
    <citation type="journal article" date="2015" name="Nature">
        <title>Complex archaea that bridge the gap between prokaryotes and eukaryotes.</title>
        <authorList>
            <person name="Spang A."/>
            <person name="Saw J.H."/>
            <person name="Jorgensen S.L."/>
            <person name="Zaremba-Niedzwiedzka K."/>
            <person name="Martijn J."/>
            <person name="Lind A.E."/>
            <person name="van Eijk R."/>
            <person name="Schleper C."/>
            <person name="Guy L."/>
            <person name="Ettema T.J."/>
        </authorList>
    </citation>
    <scope>NUCLEOTIDE SEQUENCE</scope>
</reference>
<dbReference type="InterPro" id="IPR002577">
    <property type="entry name" value="HTH_HxlR"/>
</dbReference>
<dbReference type="GO" id="GO:0003677">
    <property type="term" value="F:DNA binding"/>
    <property type="evidence" value="ECO:0007669"/>
    <property type="project" value="UniProtKB-KW"/>
</dbReference>
<comment type="caution">
    <text evidence="5">The sequence shown here is derived from an EMBL/GenBank/DDBJ whole genome shotgun (WGS) entry which is preliminary data.</text>
</comment>
<evidence type="ECO:0000256" key="1">
    <source>
        <dbReference type="ARBA" id="ARBA00023015"/>
    </source>
</evidence>
<feature type="domain" description="HTH hxlR-type" evidence="4">
    <location>
        <begin position="3"/>
        <end position="102"/>
    </location>
</feature>
<dbReference type="EMBL" id="LAZR01003145">
    <property type="protein sequence ID" value="KKN21480.1"/>
    <property type="molecule type" value="Genomic_DNA"/>
</dbReference>
<organism evidence="5">
    <name type="scientific">marine sediment metagenome</name>
    <dbReference type="NCBI Taxonomy" id="412755"/>
    <lineage>
        <taxon>unclassified sequences</taxon>
        <taxon>metagenomes</taxon>
        <taxon>ecological metagenomes</taxon>
    </lineage>
</organism>
<gene>
    <name evidence="5" type="ORF">LCGC14_0925070</name>
</gene>
<dbReference type="PROSITE" id="PS51118">
    <property type="entry name" value="HTH_HXLR"/>
    <property type="match status" value="1"/>
</dbReference>
<dbReference type="PANTHER" id="PTHR33204:SF18">
    <property type="entry name" value="TRANSCRIPTIONAL REGULATORY PROTEIN"/>
    <property type="match status" value="1"/>
</dbReference>
<name>A0A0F9NPQ7_9ZZZZ</name>
<evidence type="ECO:0000313" key="5">
    <source>
        <dbReference type="EMBL" id="KKN21480.1"/>
    </source>
</evidence>
<dbReference type="InterPro" id="IPR036388">
    <property type="entry name" value="WH-like_DNA-bd_sf"/>
</dbReference>
<dbReference type="SUPFAM" id="SSF46785">
    <property type="entry name" value="Winged helix' DNA-binding domain"/>
    <property type="match status" value="1"/>
</dbReference>
<dbReference type="Gene3D" id="1.10.10.10">
    <property type="entry name" value="Winged helix-like DNA-binding domain superfamily/Winged helix DNA-binding domain"/>
    <property type="match status" value="1"/>
</dbReference>
<accession>A0A0F9NPQ7</accession>
<sequence>MRCPLCEIMNVISKKWALLIINAIGNTNSIRFGELKRVLIGINSKVLSDRLKDIEAVGIIRRKSFDEIPPHVEYSLTGNGKSFRKAMIPLMDWFYSHHKQNSKTPCDTAYQIEKWD</sequence>
<evidence type="ECO:0000259" key="4">
    <source>
        <dbReference type="PROSITE" id="PS51118"/>
    </source>
</evidence>
<evidence type="ECO:0000256" key="2">
    <source>
        <dbReference type="ARBA" id="ARBA00023125"/>
    </source>
</evidence>
<dbReference type="Pfam" id="PF01638">
    <property type="entry name" value="HxlR"/>
    <property type="match status" value="1"/>
</dbReference>
<protein>
    <recommendedName>
        <fullName evidence="4">HTH hxlR-type domain-containing protein</fullName>
    </recommendedName>
</protein>
<proteinExistence type="predicted"/>
<keyword evidence="2" id="KW-0238">DNA-binding</keyword>
<keyword evidence="3" id="KW-0804">Transcription</keyword>